<gene>
    <name evidence="1" type="ORF">S12H4_07542</name>
</gene>
<protein>
    <submittedName>
        <fullName evidence="1">Uncharacterized protein</fullName>
    </submittedName>
</protein>
<dbReference type="AlphaFoldDB" id="X1RAR0"/>
<reference evidence="1" key="1">
    <citation type="journal article" date="2014" name="Front. Microbiol.">
        <title>High frequency of phylogenetically diverse reductive dehalogenase-homologous genes in deep subseafloor sedimentary metagenomes.</title>
        <authorList>
            <person name="Kawai M."/>
            <person name="Futagami T."/>
            <person name="Toyoda A."/>
            <person name="Takaki Y."/>
            <person name="Nishi S."/>
            <person name="Hori S."/>
            <person name="Arai W."/>
            <person name="Tsubouchi T."/>
            <person name="Morono Y."/>
            <person name="Uchiyama I."/>
            <person name="Ito T."/>
            <person name="Fujiyama A."/>
            <person name="Inagaki F."/>
            <person name="Takami H."/>
        </authorList>
    </citation>
    <scope>NUCLEOTIDE SEQUENCE</scope>
    <source>
        <strain evidence="1">Expedition CK06-06</strain>
    </source>
</reference>
<dbReference type="EMBL" id="BARW01002794">
    <property type="protein sequence ID" value="GAI60235.1"/>
    <property type="molecule type" value="Genomic_DNA"/>
</dbReference>
<accession>X1RAR0</accession>
<comment type="caution">
    <text evidence="1">The sequence shown here is derived from an EMBL/GenBank/DDBJ whole genome shotgun (WGS) entry which is preliminary data.</text>
</comment>
<proteinExistence type="predicted"/>
<name>X1RAR0_9ZZZZ</name>
<organism evidence="1">
    <name type="scientific">marine sediment metagenome</name>
    <dbReference type="NCBI Taxonomy" id="412755"/>
    <lineage>
        <taxon>unclassified sequences</taxon>
        <taxon>metagenomes</taxon>
        <taxon>ecological metagenomes</taxon>
    </lineage>
</organism>
<evidence type="ECO:0000313" key="1">
    <source>
        <dbReference type="EMBL" id="GAI60235.1"/>
    </source>
</evidence>
<sequence>MDLNELIIKAHARAHAAGLAVHAKCRDAAWNELAELRKLLNDQLYPEAGGATKTPPPERS</sequence>